<dbReference type="Proteomes" id="UP000649617">
    <property type="component" value="Unassembled WGS sequence"/>
</dbReference>
<keyword evidence="4" id="KW-1185">Reference proteome</keyword>
<dbReference type="InterPro" id="IPR002059">
    <property type="entry name" value="CSP_DNA-bd"/>
</dbReference>
<dbReference type="InterPro" id="IPR012340">
    <property type="entry name" value="NA-bd_OB-fold"/>
</dbReference>
<dbReference type="GO" id="GO:0003676">
    <property type="term" value="F:nucleic acid binding"/>
    <property type="evidence" value="ECO:0007669"/>
    <property type="project" value="InterPro"/>
</dbReference>
<organism evidence="3 4">
    <name type="scientific">Symbiodinium pilosum</name>
    <name type="common">Dinoflagellate</name>
    <dbReference type="NCBI Taxonomy" id="2952"/>
    <lineage>
        <taxon>Eukaryota</taxon>
        <taxon>Sar</taxon>
        <taxon>Alveolata</taxon>
        <taxon>Dinophyceae</taxon>
        <taxon>Suessiales</taxon>
        <taxon>Symbiodiniaceae</taxon>
        <taxon>Symbiodinium</taxon>
    </lineage>
</organism>
<feature type="domain" description="CSD" evidence="2">
    <location>
        <begin position="322"/>
        <end position="389"/>
    </location>
</feature>
<evidence type="ECO:0000259" key="2">
    <source>
        <dbReference type="PROSITE" id="PS51857"/>
    </source>
</evidence>
<accession>A0A812XN38</accession>
<dbReference type="InterPro" id="IPR011129">
    <property type="entry name" value="CSD"/>
</dbReference>
<dbReference type="OrthoDB" id="449071at2759"/>
<feature type="compositionally biased region" description="Low complexity" evidence="1">
    <location>
        <begin position="83"/>
        <end position="94"/>
    </location>
</feature>
<gene>
    <name evidence="3" type="ORF">SPIL2461_LOCUS21304</name>
</gene>
<reference evidence="3" key="1">
    <citation type="submission" date="2021-02" db="EMBL/GenBank/DDBJ databases">
        <authorList>
            <person name="Dougan E. K."/>
            <person name="Rhodes N."/>
            <person name="Thang M."/>
            <person name="Chan C."/>
        </authorList>
    </citation>
    <scope>NUCLEOTIDE SEQUENCE</scope>
</reference>
<dbReference type="AlphaFoldDB" id="A0A812XN38"/>
<dbReference type="EMBL" id="CAJNIZ010046133">
    <property type="protein sequence ID" value="CAE7740623.1"/>
    <property type="molecule type" value="Genomic_DNA"/>
</dbReference>
<sequence>MLGKRRKEAKAPKDAGKPKWKEELADDESGEVTAQDMEDWRQREELERAAREAREAKEAEERKRREAEQAERAAAKEREKVASQSRQSRSSRSSSRSRSRSRRRRRSSSSSCTSSRGRRKTGWDVTDDSLVAQAGPQIAEVAQIAKVVEAKARTPVIPPPPPIPCPCGDTSLQPPQAPALAHTAILQKHVQPPPPPPPPANFNGALLNAPVCGQMWEQVPLCHQDLPQLSHSQLHLSAGQHQQMASSTPVHWSPHVQHVHWQHHVDGKGHWNQVHSAWSACGWPGHPAAPAHPSTSAPFQASGLPGLPGLGWTPDRWNEEERFIGRVKRFQDAPGGGYGFIDSDDCKMRFTRDIYIHRNQMAGLQIGDEVSFTVSLSNKGEPQARNVMKREDALLLRAGQAGVLHSIDARDAASLMDENQARQFQAALRGSP</sequence>
<dbReference type="Gene3D" id="2.40.50.140">
    <property type="entry name" value="Nucleic acid-binding proteins"/>
    <property type="match status" value="1"/>
</dbReference>
<feature type="compositionally biased region" description="Basic and acidic residues" evidence="1">
    <location>
        <begin position="38"/>
        <end position="81"/>
    </location>
</feature>
<comment type="caution">
    <text evidence="3">The sequence shown here is derived from an EMBL/GenBank/DDBJ whole genome shotgun (WGS) entry which is preliminary data.</text>
</comment>
<feature type="compositionally biased region" description="Basic and acidic residues" evidence="1">
    <location>
        <begin position="9"/>
        <end position="23"/>
    </location>
</feature>
<evidence type="ECO:0000256" key="1">
    <source>
        <dbReference type="SAM" id="MobiDB-lite"/>
    </source>
</evidence>
<dbReference type="SUPFAM" id="SSF50249">
    <property type="entry name" value="Nucleic acid-binding proteins"/>
    <property type="match status" value="1"/>
</dbReference>
<proteinExistence type="predicted"/>
<protein>
    <recommendedName>
        <fullName evidence="2">CSD domain-containing protein</fullName>
    </recommendedName>
</protein>
<name>A0A812XN38_SYMPI</name>
<dbReference type="SMART" id="SM00357">
    <property type="entry name" value="CSP"/>
    <property type="match status" value="1"/>
</dbReference>
<evidence type="ECO:0000313" key="3">
    <source>
        <dbReference type="EMBL" id="CAE7740623.1"/>
    </source>
</evidence>
<evidence type="ECO:0000313" key="4">
    <source>
        <dbReference type="Proteomes" id="UP000649617"/>
    </source>
</evidence>
<feature type="region of interest" description="Disordered" evidence="1">
    <location>
        <begin position="1"/>
        <end position="122"/>
    </location>
</feature>
<dbReference type="PROSITE" id="PS51857">
    <property type="entry name" value="CSD_2"/>
    <property type="match status" value="1"/>
</dbReference>
<feature type="compositionally biased region" description="Basic residues" evidence="1">
    <location>
        <begin position="95"/>
        <end position="107"/>
    </location>
</feature>